<sequence length="84" mass="10362">MMWQGTRFQSGDHRTSRQEHDWKKKETWENLLDQKEVLLMQRMPWLLKHCFEKFLLCELSGNSRISRRHFRGRNLEKDSWQLGT</sequence>
<comment type="caution">
    <text evidence="2">The sequence shown here is derived from an EMBL/GenBank/DDBJ whole genome shotgun (WGS) entry which is preliminary data.</text>
</comment>
<name>A0A151MSZ1_ALLMI</name>
<evidence type="ECO:0000256" key="1">
    <source>
        <dbReference type="SAM" id="MobiDB-lite"/>
    </source>
</evidence>
<gene>
    <name evidence="2" type="ORF">Y1Q_0005193</name>
</gene>
<keyword evidence="3" id="KW-1185">Reference proteome</keyword>
<evidence type="ECO:0000313" key="2">
    <source>
        <dbReference type="EMBL" id="KYO27623.1"/>
    </source>
</evidence>
<feature type="region of interest" description="Disordered" evidence="1">
    <location>
        <begin position="1"/>
        <end position="21"/>
    </location>
</feature>
<dbReference type="Proteomes" id="UP000050525">
    <property type="component" value="Unassembled WGS sequence"/>
</dbReference>
<evidence type="ECO:0000313" key="3">
    <source>
        <dbReference type="Proteomes" id="UP000050525"/>
    </source>
</evidence>
<protein>
    <submittedName>
        <fullName evidence="2">Uncharacterized protein</fullName>
    </submittedName>
</protein>
<dbReference type="EMBL" id="AKHW03005127">
    <property type="protein sequence ID" value="KYO27623.1"/>
    <property type="molecule type" value="Genomic_DNA"/>
</dbReference>
<reference evidence="2 3" key="1">
    <citation type="journal article" date="2012" name="Genome Biol.">
        <title>Sequencing three crocodilian genomes to illuminate the evolution of archosaurs and amniotes.</title>
        <authorList>
            <person name="St John J.A."/>
            <person name="Braun E.L."/>
            <person name="Isberg S.R."/>
            <person name="Miles L.G."/>
            <person name="Chong A.Y."/>
            <person name="Gongora J."/>
            <person name="Dalzell P."/>
            <person name="Moran C."/>
            <person name="Bed'hom B."/>
            <person name="Abzhanov A."/>
            <person name="Burgess S.C."/>
            <person name="Cooksey A.M."/>
            <person name="Castoe T.A."/>
            <person name="Crawford N.G."/>
            <person name="Densmore L.D."/>
            <person name="Drew J.C."/>
            <person name="Edwards S.V."/>
            <person name="Faircloth B.C."/>
            <person name="Fujita M.K."/>
            <person name="Greenwold M.J."/>
            <person name="Hoffmann F.G."/>
            <person name="Howard J.M."/>
            <person name="Iguchi T."/>
            <person name="Janes D.E."/>
            <person name="Khan S.Y."/>
            <person name="Kohno S."/>
            <person name="de Koning A.J."/>
            <person name="Lance S.L."/>
            <person name="McCarthy F.M."/>
            <person name="McCormack J.E."/>
            <person name="Merchant M.E."/>
            <person name="Peterson D.G."/>
            <person name="Pollock D.D."/>
            <person name="Pourmand N."/>
            <person name="Raney B.J."/>
            <person name="Roessler K.A."/>
            <person name="Sanford J.R."/>
            <person name="Sawyer R.H."/>
            <person name="Schmidt C.J."/>
            <person name="Triplett E.W."/>
            <person name="Tuberville T.D."/>
            <person name="Venegas-Anaya M."/>
            <person name="Howard J.T."/>
            <person name="Jarvis E.D."/>
            <person name="Guillette L.J.Jr."/>
            <person name="Glenn T.C."/>
            <person name="Green R.E."/>
            <person name="Ray D.A."/>
        </authorList>
    </citation>
    <scope>NUCLEOTIDE SEQUENCE [LARGE SCALE GENOMIC DNA]</scope>
    <source>
        <strain evidence="2">KSC_2009_1</strain>
    </source>
</reference>
<proteinExistence type="predicted"/>
<feature type="compositionally biased region" description="Basic and acidic residues" evidence="1">
    <location>
        <begin position="10"/>
        <end position="21"/>
    </location>
</feature>
<organism evidence="2 3">
    <name type="scientific">Alligator mississippiensis</name>
    <name type="common">American alligator</name>
    <dbReference type="NCBI Taxonomy" id="8496"/>
    <lineage>
        <taxon>Eukaryota</taxon>
        <taxon>Metazoa</taxon>
        <taxon>Chordata</taxon>
        <taxon>Craniata</taxon>
        <taxon>Vertebrata</taxon>
        <taxon>Euteleostomi</taxon>
        <taxon>Archelosauria</taxon>
        <taxon>Archosauria</taxon>
        <taxon>Crocodylia</taxon>
        <taxon>Alligatoridae</taxon>
        <taxon>Alligatorinae</taxon>
        <taxon>Alligator</taxon>
    </lineage>
</organism>
<dbReference type="AlphaFoldDB" id="A0A151MSZ1"/>
<accession>A0A151MSZ1</accession>